<keyword evidence="1" id="KW-1185">Reference proteome</keyword>
<organism evidence="1 2">
    <name type="scientific">Ditylenchus dipsaci</name>
    <dbReference type="NCBI Taxonomy" id="166011"/>
    <lineage>
        <taxon>Eukaryota</taxon>
        <taxon>Metazoa</taxon>
        <taxon>Ecdysozoa</taxon>
        <taxon>Nematoda</taxon>
        <taxon>Chromadorea</taxon>
        <taxon>Rhabditida</taxon>
        <taxon>Tylenchina</taxon>
        <taxon>Tylenchomorpha</taxon>
        <taxon>Sphaerularioidea</taxon>
        <taxon>Anguinidae</taxon>
        <taxon>Anguininae</taxon>
        <taxon>Ditylenchus</taxon>
    </lineage>
</organism>
<protein>
    <submittedName>
        <fullName evidence="2">Uncharacterized protein</fullName>
    </submittedName>
</protein>
<reference evidence="2" key="1">
    <citation type="submission" date="2022-11" db="UniProtKB">
        <authorList>
            <consortium name="WormBaseParasite"/>
        </authorList>
    </citation>
    <scope>IDENTIFICATION</scope>
</reference>
<dbReference type="AlphaFoldDB" id="A0A915DJ23"/>
<name>A0A915DJ23_9BILA</name>
<proteinExistence type="predicted"/>
<sequence>MVLLKAKAKAIIAELPEVERAVFNENCSGANRPVSLAKCIVKLFRKRDSLEKENERAKPDYSLLASLL</sequence>
<dbReference type="Proteomes" id="UP000887574">
    <property type="component" value="Unplaced"/>
</dbReference>
<dbReference type="WBParaSite" id="jg20566">
    <property type="protein sequence ID" value="jg20566"/>
    <property type="gene ID" value="jg20566"/>
</dbReference>
<evidence type="ECO:0000313" key="2">
    <source>
        <dbReference type="WBParaSite" id="jg20566"/>
    </source>
</evidence>
<accession>A0A915DJ23</accession>
<evidence type="ECO:0000313" key="1">
    <source>
        <dbReference type="Proteomes" id="UP000887574"/>
    </source>
</evidence>